<sequence>MILIFSEEQDFSTCEVIDWLNYYEVSWIRLNDNQIENLIIIQNLNQTKFTIDLTDHKFNYNQIRAYWYRRGNLKYKIKNTKGIDQSVLTYLETEWNSIRTFIYNFIFENLPGIGNPKILDDLNKIIILERAKSVGLFVPSTMITSKKFELINFYNSKGSIITKGVHRTIELNLNEATYSSLAEELLEQDIDNISDTFFPSLFQEKIDKEYEIRSFYLNGSFYSMAMFSQLNKETLTDFRSPSIKPLRSVPYSIPNNIQNRLGKLMKSLKLNSGSIDLVVDKKGDFYFLEINPIGQYDNLSKKCNYHLDRKIAEHLIEISNSRT</sequence>
<dbReference type="AlphaFoldDB" id="A0A401U7N5"/>
<evidence type="ECO:0000313" key="1">
    <source>
        <dbReference type="EMBL" id="GCC50895.1"/>
    </source>
</evidence>
<dbReference type="NCBIfam" id="TIGR04192">
    <property type="entry name" value="GRASP_w_spasm"/>
    <property type="match status" value="1"/>
</dbReference>
<dbReference type="PANTHER" id="PTHR21621:SF0">
    <property type="entry name" value="BETA-CITRYLGLUTAMATE SYNTHASE B-RELATED"/>
    <property type="match status" value="1"/>
</dbReference>
<accession>A0A401U7N5</accession>
<comment type="caution">
    <text evidence="1">The sequence shown here is derived from an EMBL/GenBank/DDBJ whole genome shotgun (WGS) entry which is preliminary data.</text>
</comment>
<organism evidence="1 2">
    <name type="scientific">Chryseotalea sanaruensis</name>
    <dbReference type="NCBI Taxonomy" id="2482724"/>
    <lineage>
        <taxon>Bacteria</taxon>
        <taxon>Pseudomonadati</taxon>
        <taxon>Bacteroidota</taxon>
        <taxon>Cytophagia</taxon>
        <taxon>Cytophagales</taxon>
        <taxon>Chryseotaleaceae</taxon>
        <taxon>Chryseotalea</taxon>
    </lineage>
</organism>
<reference evidence="1 2" key="1">
    <citation type="submission" date="2018-11" db="EMBL/GenBank/DDBJ databases">
        <title>Chryseotalea sanarue gen. nov., sp., nov., a member of the family Cytophagaceae, isolated from a brackish lake in Hamamatsu Japan.</title>
        <authorList>
            <person name="Maejima Y."/>
            <person name="Iino T."/>
            <person name="Muraguchi Y."/>
            <person name="Fukuda K."/>
            <person name="Ohkuma M."/>
            <person name="Moriuchi R."/>
            <person name="Dohra H."/>
            <person name="Kimbara K."/>
            <person name="Shintani M."/>
        </authorList>
    </citation>
    <scope>NUCLEOTIDE SEQUENCE [LARGE SCALE GENOMIC DNA]</scope>
    <source>
        <strain evidence="1 2">Ys</strain>
    </source>
</reference>
<dbReference type="PANTHER" id="PTHR21621">
    <property type="entry name" value="RIBOSOMAL PROTEIN S6 MODIFICATION PROTEIN"/>
    <property type="match status" value="1"/>
</dbReference>
<dbReference type="SUPFAM" id="SSF56059">
    <property type="entry name" value="Glutathione synthetase ATP-binding domain-like"/>
    <property type="match status" value="1"/>
</dbReference>
<dbReference type="Gene3D" id="3.30.470.20">
    <property type="entry name" value="ATP-grasp fold, B domain"/>
    <property type="match status" value="1"/>
</dbReference>
<evidence type="ECO:0000313" key="2">
    <source>
        <dbReference type="Proteomes" id="UP000288227"/>
    </source>
</evidence>
<dbReference type="RefSeq" id="WP_127121552.1">
    <property type="nucleotide sequence ID" value="NZ_BHXQ01000002.1"/>
</dbReference>
<dbReference type="GO" id="GO:0009432">
    <property type="term" value="P:SOS response"/>
    <property type="evidence" value="ECO:0007669"/>
    <property type="project" value="TreeGrafter"/>
</dbReference>
<dbReference type="GO" id="GO:0005737">
    <property type="term" value="C:cytoplasm"/>
    <property type="evidence" value="ECO:0007669"/>
    <property type="project" value="TreeGrafter"/>
</dbReference>
<proteinExistence type="predicted"/>
<dbReference type="InterPro" id="IPR026455">
    <property type="entry name" value="GRASP_w_spasm"/>
</dbReference>
<gene>
    <name evidence="1" type="ORF">SanaruYs_11140</name>
</gene>
<dbReference type="Proteomes" id="UP000288227">
    <property type="component" value="Unassembled WGS sequence"/>
</dbReference>
<dbReference type="EMBL" id="BHXQ01000002">
    <property type="protein sequence ID" value="GCC50895.1"/>
    <property type="molecule type" value="Genomic_DNA"/>
</dbReference>
<protein>
    <submittedName>
        <fullName evidence="1">Grasp-with-spasm system ATP-grasp peptide maturase</fullName>
    </submittedName>
</protein>
<dbReference type="OrthoDB" id="583309at2"/>
<dbReference type="GO" id="GO:0018169">
    <property type="term" value="F:ribosomal S6-glutamic acid ligase activity"/>
    <property type="evidence" value="ECO:0007669"/>
    <property type="project" value="TreeGrafter"/>
</dbReference>
<name>A0A401U7N5_9BACT</name>
<keyword evidence="2" id="KW-1185">Reference proteome</keyword>